<feature type="compositionally biased region" description="Low complexity" evidence="4">
    <location>
        <begin position="633"/>
        <end position="661"/>
    </location>
</feature>
<feature type="compositionally biased region" description="Low complexity" evidence="4">
    <location>
        <begin position="755"/>
        <end position="802"/>
    </location>
</feature>
<dbReference type="AlphaFoldDB" id="A0A0C2X4F5"/>
<evidence type="ECO:0000313" key="6">
    <source>
        <dbReference type="Proteomes" id="UP000054549"/>
    </source>
</evidence>
<proteinExistence type="inferred from homology"/>
<feature type="compositionally biased region" description="Low complexity" evidence="4">
    <location>
        <begin position="818"/>
        <end position="835"/>
    </location>
</feature>
<feature type="region of interest" description="Disordered" evidence="4">
    <location>
        <begin position="1"/>
        <end position="32"/>
    </location>
</feature>
<gene>
    <name evidence="5" type="ORF">M378DRAFT_195916</name>
</gene>
<dbReference type="InParanoid" id="A0A0C2X4F5"/>
<dbReference type="PANTHER" id="PTHR47057:SF1">
    <property type="entry name" value="AFADIN_ALPHA-ACTININ-BINDING PROTEIN"/>
    <property type="match status" value="1"/>
</dbReference>
<dbReference type="HOGENOM" id="CLU_016779_0_0_1"/>
<dbReference type="OrthoDB" id="312015at2759"/>
<keyword evidence="6" id="KW-1185">Reference proteome</keyword>
<evidence type="ECO:0000313" key="5">
    <source>
        <dbReference type="EMBL" id="KIL69132.1"/>
    </source>
</evidence>
<evidence type="ECO:0000256" key="2">
    <source>
        <dbReference type="ARBA" id="ARBA00023054"/>
    </source>
</evidence>
<feature type="coiled-coil region" evidence="3">
    <location>
        <begin position="321"/>
        <end position="409"/>
    </location>
</feature>
<dbReference type="PANTHER" id="PTHR47057">
    <property type="entry name" value="AFADIN/ALPHA-ACTININ-BINDING"/>
    <property type="match status" value="1"/>
</dbReference>
<sequence length="909" mass="98245">MATPKKSVHWGTDNSFSDTASSPSFSSTSSDHSSSTFEYLNSQLIAHGFAPPPGLSLDGVSNANAERIAKCLLELLGQRTNDLARTEDLSTKLRVLQYDYERMQSMHRAAENNADNAEREMNLHKSRLAIANKVLHAAEAAHKQTSAELQRTRSTLQSIRTAHQTELKKKEREVERMTERWSKVADVQAKLSNVPAGITCANAQVVEGTELLGNGPGVFQVALEQADQARGQLSTENIRLKKLVLRTVNQLHALMYRAYHPENDDDPPEVMMDNLFPLNPPDAAEQRVTMIISNFENTLASISSETRPLGVPIQEFEPLPNPRHEAEISRLQDTISALRQDIQRLQEESSAQVQEAQSQFEQYVQRHEKLIVVAEHASSQEKERLNQVTRDLERDRRAVAEEAKKLQKDKATFDVEKSSWEAQMMPVDNPPLPQPTVVASDQPATAATRRASQRIQKRAQTKSPARTFKVGKSNRRRAVTTAQVRQLASPGTRKVVPSYQTEVIPVPAITLTGTSESLSPGKALLTTSFVLPPPSPQASLPNLPMDLGQPIPPPQFLTSFSLSKLPELPSPESSDNPSSSHTPLESPPSMDEDNFMAPLTRGYPVAKPHAQRMVHAYSPVKPSPLSRVLVAVNSPDSNSSNDGKDSSSSASLGPLSKGAASMPGRRLFPSEAEKEDEEMPLAQQLGIPVSPPESSLKRKRVNSSGFIAGTHQRHKPSSSRDRVVHANAETTGKGRVLVRDSHTSSTVTRKRGKAASESADATSDKATSSKNHSTSTRTASSASGPTASSSSKAPESSKSVSQVEKENKRDDSAKRRSTTSASSSSSKASKPAADGKAADVASGNVRGGSTKPSSSSSSSQPIGTNATSARARLLAKLPPSSRGTAVSGPRRILVDTPESETSDKKGSKG</sequence>
<feature type="region of interest" description="Disordered" evidence="4">
    <location>
        <begin position="632"/>
        <end position="909"/>
    </location>
</feature>
<dbReference type="Proteomes" id="UP000054549">
    <property type="component" value="Unassembled WGS sequence"/>
</dbReference>
<evidence type="ECO:0000256" key="4">
    <source>
        <dbReference type="SAM" id="MobiDB-lite"/>
    </source>
</evidence>
<comment type="similarity">
    <text evidence="1">Belongs to the ADIP family.</text>
</comment>
<keyword evidence="2 3" id="KW-0175">Coiled coil</keyword>
<accession>A0A0C2X4F5</accession>
<feature type="compositionally biased region" description="Basic residues" evidence="4">
    <location>
        <begin position="451"/>
        <end position="460"/>
    </location>
</feature>
<evidence type="ECO:0000256" key="3">
    <source>
        <dbReference type="SAM" id="Coils"/>
    </source>
</evidence>
<dbReference type="InterPro" id="IPR021622">
    <property type="entry name" value="Afadin/alpha-actinin-bd"/>
</dbReference>
<evidence type="ECO:0008006" key="7">
    <source>
        <dbReference type="Google" id="ProtNLM"/>
    </source>
</evidence>
<feature type="compositionally biased region" description="Low complexity" evidence="4">
    <location>
        <begin position="559"/>
        <end position="584"/>
    </location>
</feature>
<feature type="compositionally biased region" description="Basic and acidic residues" evidence="4">
    <location>
        <begin position="803"/>
        <end position="814"/>
    </location>
</feature>
<feature type="coiled-coil region" evidence="3">
    <location>
        <begin position="100"/>
        <end position="134"/>
    </location>
</feature>
<evidence type="ECO:0000256" key="1">
    <source>
        <dbReference type="ARBA" id="ARBA00009291"/>
    </source>
</evidence>
<protein>
    <recommendedName>
        <fullName evidence="7">Afadin and alpha-actinin-binding-domain-containing protein</fullName>
    </recommendedName>
</protein>
<organism evidence="5 6">
    <name type="scientific">Amanita muscaria (strain Koide BX008)</name>
    <dbReference type="NCBI Taxonomy" id="946122"/>
    <lineage>
        <taxon>Eukaryota</taxon>
        <taxon>Fungi</taxon>
        <taxon>Dikarya</taxon>
        <taxon>Basidiomycota</taxon>
        <taxon>Agaricomycotina</taxon>
        <taxon>Agaricomycetes</taxon>
        <taxon>Agaricomycetidae</taxon>
        <taxon>Agaricales</taxon>
        <taxon>Pluteineae</taxon>
        <taxon>Amanitaceae</taxon>
        <taxon>Amanita</taxon>
    </lineage>
</organism>
<dbReference type="EMBL" id="KN818226">
    <property type="protein sequence ID" value="KIL69132.1"/>
    <property type="molecule type" value="Genomic_DNA"/>
</dbReference>
<reference evidence="5 6" key="1">
    <citation type="submission" date="2014-04" db="EMBL/GenBank/DDBJ databases">
        <title>Evolutionary Origins and Diversification of the Mycorrhizal Mutualists.</title>
        <authorList>
            <consortium name="DOE Joint Genome Institute"/>
            <consortium name="Mycorrhizal Genomics Consortium"/>
            <person name="Kohler A."/>
            <person name="Kuo A."/>
            <person name="Nagy L.G."/>
            <person name="Floudas D."/>
            <person name="Copeland A."/>
            <person name="Barry K.W."/>
            <person name="Cichocki N."/>
            <person name="Veneault-Fourrey C."/>
            <person name="LaButti K."/>
            <person name="Lindquist E.A."/>
            <person name="Lipzen A."/>
            <person name="Lundell T."/>
            <person name="Morin E."/>
            <person name="Murat C."/>
            <person name="Riley R."/>
            <person name="Ohm R."/>
            <person name="Sun H."/>
            <person name="Tunlid A."/>
            <person name="Henrissat B."/>
            <person name="Grigoriev I.V."/>
            <person name="Hibbett D.S."/>
            <person name="Martin F."/>
        </authorList>
    </citation>
    <scope>NUCLEOTIDE SEQUENCE [LARGE SCALE GENOMIC DNA]</scope>
    <source>
        <strain evidence="5 6">Koide BX008</strain>
    </source>
</reference>
<feature type="region of interest" description="Disordered" evidence="4">
    <location>
        <begin position="444"/>
        <end position="478"/>
    </location>
</feature>
<name>A0A0C2X4F5_AMAMK</name>
<dbReference type="STRING" id="946122.A0A0C2X4F5"/>
<dbReference type="Pfam" id="PF11559">
    <property type="entry name" value="ADIP"/>
    <property type="match status" value="1"/>
</dbReference>
<feature type="compositionally biased region" description="Low complexity" evidence="4">
    <location>
        <begin position="13"/>
        <end position="32"/>
    </location>
</feature>
<feature type="region of interest" description="Disordered" evidence="4">
    <location>
        <begin position="535"/>
        <end position="600"/>
    </location>
</feature>